<dbReference type="AlphaFoldDB" id="A0A498QE78"/>
<gene>
    <name evidence="1" type="ORF">LAUMK13_05109</name>
</gene>
<dbReference type="Proteomes" id="UP000267289">
    <property type="component" value="Unassembled WGS sequence"/>
</dbReference>
<proteinExistence type="predicted"/>
<name>A0A498QE78_9MYCO</name>
<evidence type="ECO:0000313" key="1">
    <source>
        <dbReference type="EMBL" id="VBA44598.1"/>
    </source>
</evidence>
<sequence length="34" mass="3507">MAKAKATVPVGIESHADPECVPNALPYGGSPWGR</sequence>
<accession>A0A498QE78</accession>
<dbReference type="EMBL" id="UPHQ01000272">
    <property type="protein sequence ID" value="VBA44598.1"/>
    <property type="molecule type" value="Genomic_DNA"/>
</dbReference>
<protein>
    <submittedName>
        <fullName evidence="1">Uncharacterized protein</fullName>
    </submittedName>
</protein>
<reference evidence="1 2" key="1">
    <citation type="submission" date="2018-09" db="EMBL/GenBank/DDBJ databases">
        <authorList>
            <person name="Tagini F."/>
        </authorList>
    </citation>
    <scope>NUCLEOTIDE SEQUENCE [LARGE SCALE GENOMIC DNA]</scope>
    <source>
        <strain evidence="1 2">MK13</strain>
    </source>
</reference>
<organism evidence="1 2">
    <name type="scientific">Mycobacterium innocens</name>
    <dbReference type="NCBI Taxonomy" id="2341083"/>
    <lineage>
        <taxon>Bacteria</taxon>
        <taxon>Bacillati</taxon>
        <taxon>Actinomycetota</taxon>
        <taxon>Actinomycetes</taxon>
        <taxon>Mycobacteriales</taxon>
        <taxon>Mycobacteriaceae</taxon>
        <taxon>Mycobacterium</taxon>
    </lineage>
</organism>
<keyword evidence="2" id="KW-1185">Reference proteome</keyword>
<evidence type="ECO:0000313" key="2">
    <source>
        <dbReference type="Proteomes" id="UP000267289"/>
    </source>
</evidence>